<dbReference type="EMBL" id="KL197737">
    <property type="protein sequence ID" value="KDQ52922.1"/>
    <property type="molecule type" value="Genomic_DNA"/>
</dbReference>
<gene>
    <name evidence="8" type="ORF">JAAARDRAFT_72885</name>
</gene>
<proteinExistence type="predicted"/>
<name>A0A067PNQ2_9AGAM</name>
<organism evidence="8 9">
    <name type="scientific">Jaapia argillacea MUCL 33604</name>
    <dbReference type="NCBI Taxonomy" id="933084"/>
    <lineage>
        <taxon>Eukaryota</taxon>
        <taxon>Fungi</taxon>
        <taxon>Dikarya</taxon>
        <taxon>Basidiomycota</taxon>
        <taxon>Agaricomycotina</taxon>
        <taxon>Agaricomycetes</taxon>
        <taxon>Agaricomycetidae</taxon>
        <taxon>Jaapiales</taxon>
        <taxon>Jaapiaceae</taxon>
        <taxon>Jaapia</taxon>
    </lineage>
</organism>
<feature type="transmembrane region" description="Helical" evidence="6">
    <location>
        <begin position="6"/>
        <end position="24"/>
    </location>
</feature>
<dbReference type="OrthoDB" id="7694678at2759"/>
<dbReference type="STRING" id="933084.A0A067PNQ2"/>
<dbReference type="GO" id="GO:0004222">
    <property type="term" value="F:metalloendopeptidase activity"/>
    <property type="evidence" value="ECO:0007669"/>
    <property type="project" value="InterPro"/>
</dbReference>
<evidence type="ECO:0000256" key="1">
    <source>
        <dbReference type="ARBA" id="ARBA00004127"/>
    </source>
</evidence>
<dbReference type="InterPro" id="IPR001193">
    <property type="entry name" value="MBTPS2"/>
</dbReference>
<reference evidence="9" key="1">
    <citation type="journal article" date="2014" name="Proc. Natl. Acad. Sci. U.S.A.">
        <title>Extensive sampling of basidiomycete genomes demonstrates inadequacy of the white-rot/brown-rot paradigm for wood decay fungi.</title>
        <authorList>
            <person name="Riley R."/>
            <person name="Salamov A.A."/>
            <person name="Brown D.W."/>
            <person name="Nagy L.G."/>
            <person name="Floudas D."/>
            <person name="Held B.W."/>
            <person name="Levasseur A."/>
            <person name="Lombard V."/>
            <person name="Morin E."/>
            <person name="Otillar R."/>
            <person name="Lindquist E.A."/>
            <person name="Sun H."/>
            <person name="LaButti K.M."/>
            <person name="Schmutz J."/>
            <person name="Jabbour D."/>
            <person name="Luo H."/>
            <person name="Baker S.E."/>
            <person name="Pisabarro A.G."/>
            <person name="Walton J.D."/>
            <person name="Blanchette R.A."/>
            <person name="Henrissat B."/>
            <person name="Martin F."/>
            <person name="Cullen D."/>
            <person name="Hibbett D.S."/>
            <person name="Grigoriev I.V."/>
        </authorList>
    </citation>
    <scope>NUCLEOTIDE SEQUENCE [LARGE SCALE GENOMIC DNA]</scope>
    <source>
        <strain evidence="9">MUCL 33604</strain>
    </source>
</reference>
<evidence type="ECO:0000256" key="6">
    <source>
        <dbReference type="SAM" id="Phobius"/>
    </source>
</evidence>
<dbReference type="GO" id="GO:0012505">
    <property type="term" value="C:endomembrane system"/>
    <property type="evidence" value="ECO:0007669"/>
    <property type="project" value="UniProtKB-SubCell"/>
</dbReference>
<feature type="transmembrane region" description="Helical" evidence="6">
    <location>
        <begin position="99"/>
        <end position="120"/>
    </location>
</feature>
<dbReference type="PRINTS" id="PR01000">
    <property type="entry name" value="SREBPS2PTASE"/>
</dbReference>
<dbReference type="PANTHER" id="PTHR13325:SF3">
    <property type="entry name" value="MEMBRANE-BOUND TRANSCRIPTION FACTOR SITE-2 PROTEASE"/>
    <property type="match status" value="1"/>
</dbReference>
<keyword evidence="9" id="KW-1185">Reference proteome</keyword>
<dbReference type="Pfam" id="PF02163">
    <property type="entry name" value="Peptidase_M50"/>
    <property type="match status" value="1"/>
</dbReference>
<dbReference type="GO" id="GO:0031293">
    <property type="term" value="P:membrane protein intracellular domain proteolysis"/>
    <property type="evidence" value="ECO:0007669"/>
    <property type="project" value="TreeGrafter"/>
</dbReference>
<dbReference type="Proteomes" id="UP000027265">
    <property type="component" value="Unassembled WGS sequence"/>
</dbReference>
<evidence type="ECO:0000256" key="5">
    <source>
        <dbReference type="ARBA" id="ARBA00032658"/>
    </source>
</evidence>
<evidence type="ECO:0000313" key="9">
    <source>
        <dbReference type="Proteomes" id="UP000027265"/>
    </source>
</evidence>
<dbReference type="GO" id="GO:0016020">
    <property type="term" value="C:membrane"/>
    <property type="evidence" value="ECO:0007669"/>
    <property type="project" value="InterPro"/>
</dbReference>
<dbReference type="GO" id="GO:1905897">
    <property type="term" value="P:regulation of response to endoplasmic reticulum stress"/>
    <property type="evidence" value="ECO:0007669"/>
    <property type="project" value="TreeGrafter"/>
</dbReference>
<dbReference type="InterPro" id="IPR008915">
    <property type="entry name" value="Peptidase_M50"/>
</dbReference>
<evidence type="ECO:0000256" key="3">
    <source>
        <dbReference type="ARBA" id="ARBA00022989"/>
    </source>
</evidence>
<sequence length="619" mass="68690">MPAFSFLFLISLFWLAIHITHLLYTRKSTNSRRLTLPLSVSPSRGIPSFAYSLDKSTRISLKYFHLNLDTTAFNSFHDTLNAILIRPTERPITKLVTKVYGIGSVLGVIGVVGAMLSLAWTSVEFSSSIFSAIGPQPQSLSNAVAPARDAWDSTFVLHKRVSEVYETPVSVADIGRRQTHVVKFIIPGVTVPLSHLPVLLISLFVCQVVHEAGHYVTAALESVPLSSVGASLTLFLPSAYVSLPSSPMRSLSPASRLRIISAGAFHNIVFWVFLLSISRWGGVFWSLGYEDVGHRGRIVVDVDSDSVLKYHIPVGSLIAKLDDTPLGADTSVDLWTSYLLDPPFEMSAGWCFDKTSFFERSQSCCPPTRYTPPPPQVQLSCFSTIPSRLQPTESSYCLDPFPILSPFNTSLAIRRCMTPSDCAYSDVGVIAEGNNEHVCIRPHKVEQLMRITLVVGDGEERVILWSGPKEEVWEQVQVGRVSPRLSFLPLSLPDAFSIFGEYLTTLTFSLYLFNLLPLPFLDGSEFLSAFLDWLALAPPTSSSSQYVPDELSLEVMEAGANYERDTFGDPDSWRRGRWGGFRRFNTQWIRFQLETVTRRACMGLMGLSLVLGVLDAMVH</sequence>
<keyword evidence="2 6" id="KW-0812">Transmembrane</keyword>
<dbReference type="PANTHER" id="PTHR13325">
    <property type="entry name" value="PROTEASE M50 MEMBRANE-BOUND TRANSCRIPTION FACTOR SITE 2 PROTEASE"/>
    <property type="match status" value="1"/>
</dbReference>
<evidence type="ECO:0000256" key="2">
    <source>
        <dbReference type="ARBA" id="ARBA00022692"/>
    </source>
</evidence>
<dbReference type="InParanoid" id="A0A067PNQ2"/>
<dbReference type="GO" id="GO:0005737">
    <property type="term" value="C:cytoplasm"/>
    <property type="evidence" value="ECO:0007669"/>
    <property type="project" value="TreeGrafter"/>
</dbReference>
<protein>
    <recommendedName>
        <fullName evidence="5">Endopeptidase S2P</fullName>
    </recommendedName>
</protein>
<evidence type="ECO:0000256" key="4">
    <source>
        <dbReference type="ARBA" id="ARBA00023136"/>
    </source>
</evidence>
<feature type="domain" description="Peptidase M50" evidence="7">
    <location>
        <begin position="199"/>
        <end position="278"/>
    </location>
</feature>
<dbReference type="AlphaFoldDB" id="A0A067PNQ2"/>
<accession>A0A067PNQ2</accession>
<evidence type="ECO:0000313" key="8">
    <source>
        <dbReference type="EMBL" id="KDQ52922.1"/>
    </source>
</evidence>
<comment type="subcellular location">
    <subcellularLocation>
        <location evidence="1">Endomembrane system</location>
        <topology evidence="1">Multi-pass membrane protein</topology>
    </subcellularLocation>
</comment>
<keyword evidence="4 6" id="KW-0472">Membrane</keyword>
<dbReference type="HOGENOM" id="CLU_021808_0_0_1"/>
<evidence type="ECO:0000259" key="7">
    <source>
        <dbReference type="Pfam" id="PF02163"/>
    </source>
</evidence>
<keyword evidence="3 6" id="KW-1133">Transmembrane helix</keyword>